<sequence length="141" mass="16218">MSSFTAPLVHDTEILQLLKNKTKIPKKDYVIIDVRDHDFAVLQNTYLGGNIPGAVNVPSRYFLEDVQKLIDDYKDVPQVYFHCALSQARAGFVDQRTYFQVSVLQGGFEQWYVKHRNDPSLIENHDPEALKGLLFEYGIDQ</sequence>
<gene>
    <name evidence="2" type="ORF">INT44_006882</name>
</gene>
<dbReference type="GO" id="GO:0005634">
    <property type="term" value="C:nucleus"/>
    <property type="evidence" value="ECO:0007669"/>
    <property type="project" value="TreeGrafter"/>
</dbReference>
<evidence type="ECO:0000313" key="3">
    <source>
        <dbReference type="Proteomes" id="UP000612746"/>
    </source>
</evidence>
<dbReference type="EMBL" id="JAEPRA010000016">
    <property type="protein sequence ID" value="KAG2174618.1"/>
    <property type="molecule type" value="Genomic_DNA"/>
</dbReference>
<protein>
    <recommendedName>
        <fullName evidence="1">Rhodanese domain-containing protein</fullName>
    </recommendedName>
</protein>
<proteinExistence type="predicted"/>
<evidence type="ECO:0000259" key="1">
    <source>
        <dbReference type="PROSITE" id="PS50206"/>
    </source>
</evidence>
<keyword evidence="3" id="KW-1185">Reference proteome</keyword>
<dbReference type="Gene3D" id="3.40.250.10">
    <property type="entry name" value="Rhodanese-like domain"/>
    <property type="match status" value="1"/>
</dbReference>
<organism evidence="2 3">
    <name type="scientific">Umbelopsis vinacea</name>
    <dbReference type="NCBI Taxonomy" id="44442"/>
    <lineage>
        <taxon>Eukaryota</taxon>
        <taxon>Fungi</taxon>
        <taxon>Fungi incertae sedis</taxon>
        <taxon>Mucoromycota</taxon>
        <taxon>Mucoromycotina</taxon>
        <taxon>Umbelopsidomycetes</taxon>
        <taxon>Umbelopsidales</taxon>
        <taxon>Umbelopsidaceae</taxon>
        <taxon>Umbelopsis</taxon>
    </lineage>
</organism>
<dbReference type="Proteomes" id="UP000612746">
    <property type="component" value="Unassembled WGS sequence"/>
</dbReference>
<dbReference type="AlphaFoldDB" id="A0A8H7PIK4"/>
<dbReference type="PROSITE" id="PS50206">
    <property type="entry name" value="RHODANESE_3"/>
    <property type="match status" value="1"/>
</dbReference>
<dbReference type="OrthoDB" id="102559at2759"/>
<dbReference type="GO" id="GO:0005737">
    <property type="term" value="C:cytoplasm"/>
    <property type="evidence" value="ECO:0007669"/>
    <property type="project" value="TreeGrafter"/>
</dbReference>
<name>A0A8H7PIK4_9FUNG</name>
<dbReference type="Pfam" id="PF00581">
    <property type="entry name" value="Rhodanese"/>
    <property type="match status" value="1"/>
</dbReference>
<feature type="domain" description="Rhodanese" evidence="1">
    <location>
        <begin position="25"/>
        <end position="113"/>
    </location>
</feature>
<dbReference type="PANTHER" id="PTHR10828">
    <property type="entry name" value="M-PHASE INDUCER PHOSPHATASE DUAL SPECIFICITY PHOSPHATASE CDC25"/>
    <property type="match status" value="1"/>
</dbReference>
<evidence type="ECO:0000313" key="2">
    <source>
        <dbReference type="EMBL" id="KAG2174618.1"/>
    </source>
</evidence>
<dbReference type="PANTHER" id="PTHR10828:SF38">
    <property type="entry name" value="ARSENICAL-RESISTANCE PROTEIN 2-RELATED"/>
    <property type="match status" value="1"/>
</dbReference>
<accession>A0A8H7PIK4</accession>
<dbReference type="SUPFAM" id="SSF52821">
    <property type="entry name" value="Rhodanese/Cell cycle control phosphatase"/>
    <property type="match status" value="1"/>
</dbReference>
<dbReference type="InterPro" id="IPR036873">
    <property type="entry name" value="Rhodanese-like_dom_sf"/>
</dbReference>
<dbReference type="GO" id="GO:0004725">
    <property type="term" value="F:protein tyrosine phosphatase activity"/>
    <property type="evidence" value="ECO:0007669"/>
    <property type="project" value="TreeGrafter"/>
</dbReference>
<reference evidence="2" key="1">
    <citation type="submission" date="2020-12" db="EMBL/GenBank/DDBJ databases">
        <title>Metabolic potential, ecology and presence of endohyphal bacteria is reflected in genomic diversity of Mucoromycotina.</title>
        <authorList>
            <person name="Muszewska A."/>
            <person name="Okrasinska A."/>
            <person name="Steczkiewicz K."/>
            <person name="Drgas O."/>
            <person name="Orlowska M."/>
            <person name="Perlinska-Lenart U."/>
            <person name="Aleksandrzak-Piekarczyk T."/>
            <person name="Szatraj K."/>
            <person name="Zielenkiewicz U."/>
            <person name="Pilsyk S."/>
            <person name="Malc E."/>
            <person name="Mieczkowski P."/>
            <person name="Kruszewska J.S."/>
            <person name="Biernat P."/>
            <person name="Pawlowska J."/>
        </authorList>
    </citation>
    <scope>NUCLEOTIDE SEQUENCE</scope>
    <source>
        <strain evidence="2">WA0000051536</strain>
    </source>
</reference>
<dbReference type="InterPro" id="IPR001763">
    <property type="entry name" value="Rhodanese-like_dom"/>
</dbReference>
<comment type="caution">
    <text evidence="2">The sequence shown here is derived from an EMBL/GenBank/DDBJ whole genome shotgun (WGS) entry which is preliminary data.</text>
</comment>
<dbReference type="SMART" id="SM00450">
    <property type="entry name" value="RHOD"/>
    <property type="match status" value="1"/>
</dbReference>